<keyword evidence="3" id="KW-1185">Reference proteome</keyword>
<name>A0A1H6FMH9_9EURY</name>
<dbReference type="OrthoDB" id="192392at2157"/>
<dbReference type="AlphaFoldDB" id="A0A1H6FMH9"/>
<organism evidence="2 3">
    <name type="scientific">Natronorubrum sediminis</name>
    <dbReference type="NCBI Taxonomy" id="640943"/>
    <lineage>
        <taxon>Archaea</taxon>
        <taxon>Methanobacteriati</taxon>
        <taxon>Methanobacteriota</taxon>
        <taxon>Stenosarchaea group</taxon>
        <taxon>Halobacteria</taxon>
        <taxon>Halobacteriales</taxon>
        <taxon>Natrialbaceae</taxon>
        <taxon>Natronorubrum</taxon>
    </lineage>
</organism>
<reference evidence="3" key="1">
    <citation type="submission" date="2016-10" db="EMBL/GenBank/DDBJ databases">
        <authorList>
            <person name="Varghese N."/>
            <person name="Submissions S."/>
        </authorList>
    </citation>
    <scope>NUCLEOTIDE SEQUENCE [LARGE SCALE GENOMIC DNA]</scope>
    <source>
        <strain evidence="3">CGMCC 1.8981</strain>
    </source>
</reference>
<keyword evidence="1" id="KW-1133">Transmembrane helix</keyword>
<evidence type="ECO:0000256" key="1">
    <source>
        <dbReference type="SAM" id="Phobius"/>
    </source>
</evidence>
<dbReference type="Proteomes" id="UP000199112">
    <property type="component" value="Unassembled WGS sequence"/>
</dbReference>
<keyword evidence="1" id="KW-0472">Membrane</keyword>
<evidence type="ECO:0000313" key="3">
    <source>
        <dbReference type="Proteomes" id="UP000199112"/>
    </source>
</evidence>
<proteinExistence type="predicted"/>
<protein>
    <submittedName>
        <fullName evidence="2">Uncharacterized protein</fullName>
    </submittedName>
</protein>
<accession>A0A1H6FMH9</accession>
<sequence>MSIAQVECTCCERSLEVDTEFFRRYGADPFCADCLIHTVCDQCNRGLRLQPSRYEELNGDPVVCTDCDPQPEIEPTRALTETPSFWHGLTTGEKVLFPLVVLIGLAAISATLVDPATPTNDVSRVVATCAIIAVWIYSRGRKNEGDE</sequence>
<keyword evidence="1" id="KW-0812">Transmembrane</keyword>
<gene>
    <name evidence="2" type="ORF">SAMN04487967_0658</name>
</gene>
<feature type="transmembrane region" description="Helical" evidence="1">
    <location>
        <begin position="95"/>
        <end position="116"/>
    </location>
</feature>
<evidence type="ECO:0000313" key="2">
    <source>
        <dbReference type="EMBL" id="SEH12111.1"/>
    </source>
</evidence>
<feature type="transmembrane region" description="Helical" evidence="1">
    <location>
        <begin position="122"/>
        <end position="138"/>
    </location>
</feature>
<dbReference type="EMBL" id="FNWL01000001">
    <property type="protein sequence ID" value="SEH12111.1"/>
    <property type="molecule type" value="Genomic_DNA"/>
</dbReference>